<dbReference type="InterPro" id="IPR036890">
    <property type="entry name" value="HATPase_C_sf"/>
</dbReference>
<dbReference type="CDD" id="cd00088">
    <property type="entry name" value="HPT"/>
    <property type="match status" value="1"/>
</dbReference>
<evidence type="ECO:0000256" key="5">
    <source>
        <dbReference type="ARBA" id="ARBA00022553"/>
    </source>
</evidence>
<dbReference type="SMART" id="SM00388">
    <property type="entry name" value="HisKA"/>
    <property type="match status" value="1"/>
</dbReference>
<dbReference type="SUPFAM" id="SSF47226">
    <property type="entry name" value="Histidine-containing phosphotransfer domain, HPT domain"/>
    <property type="match status" value="1"/>
</dbReference>
<evidence type="ECO:0000259" key="18">
    <source>
        <dbReference type="PROSITE" id="PS50894"/>
    </source>
</evidence>
<keyword evidence="10" id="KW-0067">ATP-binding</keyword>
<gene>
    <name evidence="19" type="ORF">SAMN05421647_104107</name>
</gene>
<dbReference type="EMBL" id="FTMN01000004">
    <property type="protein sequence ID" value="SIQ37550.1"/>
    <property type="molecule type" value="Genomic_DNA"/>
</dbReference>
<dbReference type="Gene3D" id="1.10.287.130">
    <property type="match status" value="1"/>
</dbReference>
<dbReference type="CDD" id="cd00082">
    <property type="entry name" value="HisKA"/>
    <property type="match status" value="1"/>
</dbReference>
<keyword evidence="4" id="KW-1003">Cell membrane</keyword>
<feature type="domain" description="Response regulatory" evidence="17">
    <location>
        <begin position="618"/>
        <end position="736"/>
    </location>
</feature>
<evidence type="ECO:0000256" key="11">
    <source>
        <dbReference type="ARBA" id="ARBA00022989"/>
    </source>
</evidence>
<dbReference type="RefSeq" id="WP_076462727.1">
    <property type="nucleotide sequence ID" value="NZ_FTMN01000004.1"/>
</dbReference>
<proteinExistence type="predicted"/>
<evidence type="ECO:0000256" key="8">
    <source>
        <dbReference type="ARBA" id="ARBA00022741"/>
    </source>
</evidence>
<evidence type="ECO:0000256" key="10">
    <source>
        <dbReference type="ARBA" id="ARBA00022840"/>
    </source>
</evidence>
<dbReference type="STRING" id="49186.SAMN05421647_104107"/>
<dbReference type="AlphaFoldDB" id="A0A1N6S8Z2"/>
<dbReference type="Pfam" id="PF01627">
    <property type="entry name" value="Hpt"/>
    <property type="match status" value="1"/>
</dbReference>
<feature type="modified residue" description="Phosphohistidine" evidence="14">
    <location>
        <position position="809"/>
    </location>
</feature>
<dbReference type="Pfam" id="PF02518">
    <property type="entry name" value="HATPase_c"/>
    <property type="match status" value="1"/>
</dbReference>
<evidence type="ECO:0000313" key="20">
    <source>
        <dbReference type="Proteomes" id="UP000186895"/>
    </source>
</evidence>
<dbReference type="Pfam" id="PF00512">
    <property type="entry name" value="HisKA"/>
    <property type="match status" value="1"/>
</dbReference>
<feature type="domain" description="Histidine kinase" evidence="16">
    <location>
        <begin position="241"/>
        <end position="464"/>
    </location>
</feature>
<comment type="subcellular location">
    <subcellularLocation>
        <location evidence="2">Cell membrane</location>
        <topology evidence="2">Multi-pass membrane protein</topology>
    </subcellularLocation>
</comment>
<dbReference type="Gene3D" id="1.20.120.160">
    <property type="entry name" value="HPT domain"/>
    <property type="match status" value="1"/>
</dbReference>
<keyword evidence="8" id="KW-0547">Nucleotide-binding</keyword>
<dbReference type="Proteomes" id="UP000186895">
    <property type="component" value="Unassembled WGS sequence"/>
</dbReference>
<keyword evidence="7" id="KW-0812">Transmembrane</keyword>
<dbReference type="InterPro" id="IPR003661">
    <property type="entry name" value="HisK_dim/P_dom"/>
</dbReference>
<dbReference type="Pfam" id="PF00072">
    <property type="entry name" value="Response_reg"/>
    <property type="match status" value="1"/>
</dbReference>
<dbReference type="Gene3D" id="3.30.565.10">
    <property type="entry name" value="Histidine kinase-like ATPase, C-terminal domain"/>
    <property type="match status" value="1"/>
</dbReference>
<comment type="catalytic activity">
    <reaction evidence="1">
        <text>ATP + protein L-histidine = ADP + protein N-phospho-L-histidine.</text>
        <dbReference type="EC" id="2.7.13.3"/>
    </reaction>
</comment>
<keyword evidence="5 15" id="KW-0597">Phosphoprotein</keyword>
<dbReference type="PROSITE" id="PS50109">
    <property type="entry name" value="HIS_KIN"/>
    <property type="match status" value="1"/>
</dbReference>
<evidence type="ECO:0000256" key="13">
    <source>
        <dbReference type="ARBA" id="ARBA00023136"/>
    </source>
</evidence>
<protein>
    <recommendedName>
        <fullName evidence="3">histidine kinase</fullName>
        <ecNumber evidence="3">2.7.13.3</ecNumber>
    </recommendedName>
</protein>
<keyword evidence="20" id="KW-1185">Reference proteome</keyword>
<organism evidence="19 20">
    <name type="scientific">Marinobacterium stanieri</name>
    <dbReference type="NCBI Taxonomy" id="49186"/>
    <lineage>
        <taxon>Bacteria</taxon>
        <taxon>Pseudomonadati</taxon>
        <taxon>Pseudomonadota</taxon>
        <taxon>Gammaproteobacteria</taxon>
        <taxon>Oceanospirillales</taxon>
        <taxon>Oceanospirillaceae</taxon>
        <taxon>Marinobacterium</taxon>
    </lineage>
</organism>
<dbReference type="SMART" id="SM00065">
    <property type="entry name" value="GAF"/>
    <property type="match status" value="1"/>
</dbReference>
<evidence type="ECO:0000256" key="12">
    <source>
        <dbReference type="ARBA" id="ARBA00023012"/>
    </source>
</evidence>
<sequence length="874" mass="97140">MFDWQPWETLVVLATSVVAAASTGFALLRTRQHLKQTQRQQQVLSAVSRVNSNFLLHKDPKRRFGELLETLKTLTGSPIGLIGERMEDAEGKPFMRCYAISNLSWDRDSRALYDNNIEQGIDFHQLDNLFGQTLTSGEVVINNHCELRPRITPKGHPEILSFIGIPLTFHGETLGMFGLANGPTPYTDEFVDWLEPLTNTITAIMHAFRIERAQQSASHRMLAALQDAEEANQIKSDFLATMSHEIRTPLNAVVGMLDSLGSTESLSAVQRDYLLTAENAADTLLSLINDVLDFSKIEAGKLHLESKPVNLCQQLHSVVHLAHATPGAKGIHLYFTPAPETPLEVLGDPNRLRQIMHNLVSNAVKFTHEGHVTVSIHPWLNDAEHYQGLQLVVEDTGIGIAESNLPIIFNAFRQVDHSSTREYQGTGLGLAISQHLAKAMRGSIDVVSRYGEGSRFTLSLPLQHHGNATLASQLELLPLHNCRVLCVTNSHQLFHYLATLLSPHVSSIDCHFKPLLEDETAGEYNLLLVDDERFPIDNDSLRSWIQQQSEQGEIIVFSNRDLAELFIPVSAQLPHPLSPLALINTLTAIYRPDLLPAPSPDAYEPTDDDATSITEGLNILIAEDNPVNRKMMEVLMERAGAEYHLCEDGLEVLEALNSGQSFDLVLMDVHMPNLDGLDTTRAIRQLSGPQAEIPIIAVTADALAGDREKCLAAGMDNYLTKPVRLSKLQQVIGRTLAAAFLPTEDRFTPDDGADENLDFDPDTLISDLGSVDNAILLIHEFAQSLHKELDLVEQALQQENFDKAAAAAHRLKGSARSLQCQQLAHQLENIEHHARSRQPHKARDQFAELVTELPALELKLLHFCSQNLHRNYRD</sequence>
<evidence type="ECO:0000256" key="4">
    <source>
        <dbReference type="ARBA" id="ARBA00022475"/>
    </source>
</evidence>
<evidence type="ECO:0000313" key="19">
    <source>
        <dbReference type="EMBL" id="SIQ37550.1"/>
    </source>
</evidence>
<keyword evidence="6" id="KW-0808">Transferase</keyword>
<dbReference type="SUPFAM" id="SSF55781">
    <property type="entry name" value="GAF domain-like"/>
    <property type="match status" value="1"/>
</dbReference>
<dbReference type="InterPro" id="IPR004358">
    <property type="entry name" value="Sig_transdc_His_kin-like_C"/>
</dbReference>
<dbReference type="InterPro" id="IPR036641">
    <property type="entry name" value="HPT_dom_sf"/>
</dbReference>
<evidence type="ECO:0000256" key="15">
    <source>
        <dbReference type="PROSITE-ProRule" id="PRU00169"/>
    </source>
</evidence>
<dbReference type="SUPFAM" id="SSF55874">
    <property type="entry name" value="ATPase domain of HSP90 chaperone/DNA topoisomerase II/histidine kinase"/>
    <property type="match status" value="1"/>
</dbReference>
<keyword evidence="11" id="KW-1133">Transmembrane helix</keyword>
<keyword evidence="13" id="KW-0472">Membrane</keyword>
<dbReference type="GO" id="GO:0005524">
    <property type="term" value="F:ATP binding"/>
    <property type="evidence" value="ECO:0007669"/>
    <property type="project" value="UniProtKB-KW"/>
</dbReference>
<dbReference type="GO" id="GO:0005886">
    <property type="term" value="C:plasma membrane"/>
    <property type="evidence" value="ECO:0007669"/>
    <property type="project" value="UniProtKB-SubCell"/>
</dbReference>
<evidence type="ECO:0000259" key="16">
    <source>
        <dbReference type="PROSITE" id="PS50109"/>
    </source>
</evidence>
<dbReference type="InterPro" id="IPR001789">
    <property type="entry name" value="Sig_transdc_resp-reg_receiver"/>
</dbReference>
<dbReference type="CDD" id="cd17546">
    <property type="entry name" value="REC_hyHK_CKI1_RcsC-like"/>
    <property type="match status" value="1"/>
</dbReference>
<feature type="domain" description="HPt" evidence="18">
    <location>
        <begin position="770"/>
        <end position="871"/>
    </location>
</feature>
<dbReference type="SMART" id="SM00387">
    <property type="entry name" value="HATPase_c"/>
    <property type="match status" value="1"/>
</dbReference>
<reference evidence="19 20" key="1">
    <citation type="submission" date="2017-01" db="EMBL/GenBank/DDBJ databases">
        <authorList>
            <person name="Mah S.A."/>
            <person name="Swanson W.J."/>
            <person name="Moy G.W."/>
            <person name="Vacquier V.D."/>
        </authorList>
    </citation>
    <scope>NUCLEOTIDE SEQUENCE [LARGE SCALE GENOMIC DNA]</scope>
    <source>
        <strain evidence="19 20">DSM 7027</strain>
    </source>
</reference>
<dbReference type="Gene3D" id="3.30.450.40">
    <property type="match status" value="1"/>
</dbReference>
<dbReference type="Gene3D" id="3.40.50.2300">
    <property type="match status" value="1"/>
</dbReference>
<dbReference type="FunFam" id="3.30.565.10:FF:000010">
    <property type="entry name" value="Sensor histidine kinase RcsC"/>
    <property type="match status" value="1"/>
</dbReference>
<evidence type="ECO:0000256" key="2">
    <source>
        <dbReference type="ARBA" id="ARBA00004651"/>
    </source>
</evidence>
<dbReference type="PROSITE" id="PS50110">
    <property type="entry name" value="RESPONSE_REGULATORY"/>
    <property type="match status" value="1"/>
</dbReference>
<evidence type="ECO:0000256" key="7">
    <source>
        <dbReference type="ARBA" id="ARBA00022692"/>
    </source>
</evidence>
<dbReference type="GO" id="GO:0000155">
    <property type="term" value="F:phosphorelay sensor kinase activity"/>
    <property type="evidence" value="ECO:0007669"/>
    <property type="project" value="InterPro"/>
</dbReference>
<feature type="modified residue" description="4-aspartylphosphate" evidence="15">
    <location>
        <position position="668"/>
    </location>
</feature>
<dbReference type="CDD" id="cd16922">
    <property type="entry name" value="HATPase_EvgS-ArcB-TorS-like"/>
    <property type="match status" value="1"/>
</dbReference>
<dbReference type="InterPro" id="IPR003018">
    <property type="entry name" value="GAF"/>
</dbReference>
<dbReference type="InterPro" id="IPR011006">
    <property type="entry name" value="CheY-like_superfamily"/>
</dbReference>
<keyword evidence="12" id="KW-0902">Two-component regulatory system</keyword>
<evidence type="ECO:0000256" key="6">
    <source>
        <dbReference type="ARBA" id="ARBA00022679"/>
    </source>
</evidence>
<dbReference type="InterPro" id="IPR029016">
    <property type="entry name" value="GAF-like_dom_sf"/>
</dbReference>
<dbReference type="InterPro" id="IPR008207">
    <property type="entry name" value="Sig_transdc_His_kin_Hpt_dom"/>
</dbReference>
<dbReference type="PRINTS" id="PR00344">
    <property type="entry name" value="BCTRLSENSOR"/>
</dbReference>
<dbReference type="Pfam" id="PF13185">
    <property type="entry name" value="GAF_2"/>
    <property type="match status" value="1"/>
</dbReference>
<evidence type="ECO:0000259" key="17">
    <source>
        <dbReference type="PROSITE" id="PS50110"/>
    </source>
</evidence>
<evidence type="ECO:0000256" key="9">
    <source>
        <dbReference type="ARBA" id="ARBA00022777"/>
    </source>
</evidence>
<dbReference type="SMART" id="SM00448">
    <property type="entry name" value="REC"/>
    <property type="match status" value="1"/>
</dbReference>
<dbReference type="PANTHER" id="PTHR45339">
    <property type="entry name" value="HYBRID SIGNAL TRANSDUCTION HISTIDINE KINASE J"/>
    <property type="match status" value="1"/>
</dbReference>
<dbReference type="InterPro" id="IPR005467">
    <property type="entry name" value="His_kinase_dom"/>
</dbReference>
<dbReference type="SUPFAM" id="SSF52172">
    <property type="entry name" value="CheY-like"/>
    <property type="match status" value="1"/>
</dbReference>
<dbReference type="InterPro" id="IPR036097">
    <property type="entry name" value="HisK_dim/P_sf"/>
</dbReference>
<name>A0A1N6S8Z2_9GAMM</name>
<dbReference type="InterPro" id="IPR003594">
    <property type="entry name" value="HATPase_dom"/>
</dbReference>
<accession>A0A1N6S8Z2</accession>
<dbReference type="SUPFAM" id="SSF47384">
    <property type="entry name" value="Homodimeric domain of signal transducing histidine kinase"/>
    <property type="match status" value="1"/>
</dbReference>
<evidence type="ECO:0000256" key="1">
    <source>
        <dbReference type="ARBA" id="ARBA00000085"/>
    </source>
</evidence>
<keyword evidence="9 19" id="KW-0418">Kinase</keyword>
<dbReference type="eggNOG" id="COG2205">
    <property type="taxonomic scope" value="Bacteria"/>
</dbReference>
<dbReference type="EC" id="2.7.13.3" evidence="3"/>
<dbReference type="PANTHER" id="PTHR45339:SF1">
    <property type="entry name" value="HYBRID SIGNAL TRANSDUCTION HISTIDINE KINASE J"/>
    <property type="match status" value="1"/>
</dbReference>
<dbReference type="PROSITE" id="PS50894">
    <property type="entry name" value="HPT"/>
    <property type="match status" value="1"/>
</dbReference>
<evidence type="ECO:0000256" key="14">
    <source>
        <dbReference type="PROSITE-ProRule" id="PRU00110"/>
    </source>
</evidence>
<evidence type="ECO:0000256" key="3">
    <source>
        <dbReference type="ARBA" id="ARBA00012438"/>
    </source>
</evidence>